<dbReference type="InterPro" id="IPR016024">
    <property type="entry name" value="ARM-type_fold"/>
</dbReference>
<evidence type="ECO:0008006" key="2">
    <source>
        <dbReference type="Google" id="ProtNLM"/>
    </source>
</evidence>
<accession>A0A644YJG0</accession>
<dbReference type="SUPFAM" id="SSF48371">
    <property type="entry name" value="ARM repeat"/>
    <property type="match status" value="1"/>
</dbReference>
<proteinExistence type="predicted"/>
<organism evidence="1">
    <name type="scientific">bioreactor metagenome</name>
    <dbReference type="NCBI Taxonomy" id="1076179"/>
    <lineage>
        <taxon>unclassified sequences</taxon>
        <taxon>metagenomes</taxon>
        <taxon>ecological metagenomes</taxon>
    </lineage>
</organism>
<dbReference type="EMBL" id="VSSQ01004787">
    <property type="protein sequence ID" value="MPM26633.1"/>
    <property type="molecule type" value="Genomic_DNA"/>
</dbReference>
<sequence length="732" mass="84484">MALVLHSRKNEMVKKALIFIVAIGVYLSASAQKTERSSFAVVVDNETYAACKNEIDSYKALLQKEGLFASILSSNWNTPQQVKDALYKLYKTDNLQGAIFIGNIPIVMVRDAQHLTTAFKMDQERNPMFQSSVPSDRFYDDFDLLFNYIKKDSINSLFFYYSLDANSPQKIESDIYTGRLKPTKRGEAGYDQIRKYFKKLIQERSTSNKLDVLCSYTGEGSFSNSLTAWKEEPVILREQFPQAFKTANSAKFYMFYMYPVMKDVIAKELQRPELDLMLFHEHGMPNRQYLTGEPAESENLGESAKLAFRERLRRESGNPAKVKMLKEKYMSTFKIDSTWFNGAFDREIIIKDSLEELRRGIVLEDVTVIKPNARIVLFDACYNGDFREDRYIAGEYIFTDGKTLVTLGNSVNVLQDKSSGDMLGLLGLGFRVGEWARMTHILESHIIGDPTFRFADNKRAQIDFNSTNADYWLKVLSAEKHPDLQSLALHKLFSLNYKEMSSLLTKTYFSSSSYMVRLQCIYLLPFYNDNNFKEVLKSSIYDPYEFIRRKSVYAMGRVGYDEFIPSVVSVYINDYLEERVAFNAVFAFDMLDIPKVKAEFEKQLSQNSAIYDKARAKDQFFKRIESRERLAAGSLNLADKKMKKGERLFSVSFLRNNNYHTPVERYLATLADKSEDSLIRLRLAEALGWYTYSYKKQIIIDSCKKIASEEPDGSALKNELIKTANRLQTYMR</sequence>
<reference evidence="1" key="1">
    <citation type="submission" date="2019-08" db="EMBL/GenBank/DDBJ databases">
        <authorList>
            <person name="Kucharzyk K."/>
            <person name="Murdoch R.W."/>
            <person name="Higgins S."/>
            <person name="Loffler F."/>
        </authorList>
    </citation>
    <scope>NUCLEOTIDE SEQUENCE</scope>
</reference>
<protein>
    <recommendedName>
        <fullName evidence="2">HEAT repeat domain-containing protein</fullName>
    </recommendedName>
</protein>
<gene>
    <name evidence="1" type="ORF">SDC9_73137</name>
</gene>
<dbReference type="AlphaFoldDB" id="A0A644YJG0"/>
<name>A0A644YJG0_9ZZZZ</name>
<evidence type="ECO:0000313" key="1">
    <source>
        <dbReference type="EMBL" id="MPM26633.1"/>
    </source>
</evidence>
<comment type="caution">
    <text evidence="1">The sequence shown here is derived from an EMBL/GenBank/DDBJ whole genome shotgun (WGS) entry which is preliminary data.</text>
</comment>